<name>A0A9P9WWD3_9PEZI</name>
<keyword evidence="3" id="KW-1185">Reference proteome</keyword>
<gene>
    <name evidence="2" type="ORF">JX265_001862</name>
</gene>
<sequence>MRTPKKFQDTNYKRHHLGQPASGRPQPTNDRTVFCDGITSLRAWPSRGGLIVLHNVTALDFSFLGLDAVNPPAFRDEDQESEDMFCQQLLRLGARWFDSLDRYGFVANVFDDEEPELEALEAGLEADLTLAERRWVSVGWPSDCGGGCWIAEYDTPLYKMLEPKNLVPTEAAQVYLARTMDEKCAILQRLGARHYQNIEQYDGVACVNAWETKTSGEVGPLVKH</sequence>
<proteinExistence type="predicted"/>
<feature type="compositionally biased region" description="Basic and acidic residues" evidence="1">
    <location>
        <begin position="1"/>
        <end position="12"/>
    </location>
</feature>
<dbReference type="EMBL" id="JAFIMR010000003">
    <property type="protein sequence ID" value="KAI1880241.1"/>
    <property type="molecule type" value="Genomic_DNA"/>
</dbReference>
<feature type="region of interest" description="Disordered" evidence="1">
    <location>
        <begin position="1"/>
        <end position="29"/>
    </location>
</feature>
<dbReference type="AlphaFoldDB" id="A0A9P9WWD3"/>
<evidence type="ECO:0000313" key="3">
    <source>
        <dbReference type="Proteomes" id="UP000829685"/>
    </source>
</evidence>
<accession>A0A9P9WWD3</accession>
<comment type="caution">
    <text evidence="2">The sequence shown here is derived from an EMBL/GenBank/DDBJ whole genome shotgun (WGS) entry which is preliminary data.</text>
</comment>
<dbReference type="Proteomes" id="UP000829685">
    <property type="component" value="Unassembled WGS sequence"/>
</dbReference>
<evidence type="ECO:0000256" key="1">
    <source>
        <dbReference type="SAM" id="MobiDB-lite"/>
    </source>
</evidence>
<protein>
    <submittedName>
        <fullName evidence="2">Uncharacterized protein</fullName>
    </submittedName>
</protein>
<reference evidence="2" key="1">
    <citation type="submission" date="2021-03" db="EMBL/GenBank/DDBJ databases">
        <title>Revisited historic fungal species revealed as producer of novel bioactive compounds through whole genome sequencing and comparative genomics.</title>
        <authorList>
            <person name="Vignolle G.A."/>
            <person name="Hochenegger N."/>
            <person name="Mach R.L."/>
            <person name="Mach-Aigner A.R."/>
            <person name="Javad Rahimi M."/>
            <person name="Salim K.A."/>
            <person name="Chan C.M."/>
            <person name="Lim L.B.L."/>
            <person name="Cai F."/>
            <person name="Druzhinina I.S."/>
            <person name="U'Ren J.M."/>
            <person name="Derntl C."/>
        </authorList>
    </citation>
    <scope>NUCLEOTIDE SEQUENCE</scope>
    <source>
        <strain evidence="2">TUCIM 5799</strain>
    </source>
</reference>
<organism evidence="2 3">
    <name type="scientific">Neoarthrinium moseri</name>
    <dbReference type="NCBI Taxonomy" id="1658444"/>
    <lineage>
        <taxon>Eukaryota</taxon>
        <taxon>Fungi</taxon>
        <taxon>Dikarya</taxon>
        <taxon>Ascomycota</taxon>
        <taxon>Pezizomycotina</taxon>
        <taxon>Sordariomycetes</taxon>
        <taxon>Xylariomycetidae</taxon>
        <taxon>Amphisphaeriales</taxon>
        <taxon>Apiosporaceae</taxon>
        <taxon>Neoarthrinium</taxon>
    </lineage>
</organism>
<evidence type="ECO:0000313" key="2">
    <source>
        <dbReference type="EMBL" id="KAI1880241.1"/>
    </source>
</evidence>